<name>A0A7W9CC74_9MICO</name>
<evidence type="ECO:0000256" key="1">
    <source>
        <dbReference type="ARBA" id="ARBA00006484"/>
    </source>
</evidence>
<keyword evidence="4" id="KW-1185">Reference proteome</keyword>
<dbReference type="PANTHER" id="PTHR42879">
    <property type="entry name" value="3-OXOACYL-(ACYL-CARRIER-PROTEIN) REDUCTASE"/>
    <property type="match status" value="1"/>
</dbReference>
<dbReference type="PRINTS" id="PR00081">
    <property type="entry name" value="GDHRDH"/>
</dbReference>
<keyword evidence="2 3" id="KW-0560">Oxidoreductase</keyword>
<dbReference type="EMBL" id="JACHMU010000001">
    <property type="protein sequence ID" value="MBB5742912.1"/>
    <property type="molecule type" value="Genomic_DNA"/>
</dbReference>
<comment type="similarity">
    <text evidence="1">Belongs to the short-chain dehydrogenases/reductases (SDR) family.</text>
</comment>
<dbReference type="PANTHER" id="PTHR42879:SF2">
    <property type="entry name" value="3-OXOACYL-[ACYL-CARRIER-PROTEIN] REDUCTASE FABG"/>
    <property type="match status" value="1"/>
</dbReference>
<protein>
    <submittedName>
        <fullName evidence="3">3-oxoacyl-[acyl-carrier protein] reductase</fullName>
        <ecNumber evidence="3">1.1.1.100</ecNumber>
    </submittedName>
</protein>
<dbReference type="EC" id="1.1.1.100" evidence="3"/>
<sequence>MIALDLRDRVAVVTGASAGIGRATVGVLVEAGATVLAVARREENLRELAETLPSGAVIPLPLDITEPDAAAWVVDAVEAAGGRLDILVNAAGGSRTVAVDAPDSAWDEAMELNFSGGRRLSQALIPFLRCSEHGRIITVTGSSEPATNPVFADASRASALNASNSAKAAAHAWSKGLSRELGVDGITVNCVAPGTILTEQLARIFPTEEDRRRHVEEMGIPAGRFGAPIELAHTIAFLASDLAEYITGEIISVDGGKRRFAF</sequence>
<evidence type="ECO:0000256" key="2">
    <source>
        <dbReference type="ARBA" id="ARBA00023002"/>
    </source>
</evidence>
<accession>A0A7W9CC74</accession>
<dbReference type="GO" id="GO:0004316">
    <property type="term" value="F:3-oxoacyl-[acyl-carrier-protein] reductase (NADPH) activity"/>
    <property type="evidence" value="ECO:0007669"/>
    <property type="project" value="UniProtKB-EC"/>
</dbReference>
<organism evidence="3 4">
    <name type="scientific">Microbacterium ginsengiterrae</name>
    <dbReference type="NCBI Taxonomy" id="546115"/>
    <lineage>
        <taxon>Bacteria</taxon>
        <taxon>Bacillati</taxon>
        <taxon>Actinomycetota</taxon>
        <taxon>Actinomycetes</taxon>
        <taxon>Micrococcales</taxon>
        <taxon>Microbacteriaceae</taxon>
        <taxon>Microbacterium</taxon>
    </lineage>
</organism>
<dbReference type="InterPro" id="IPR050259">
    <property type="entry name" value="SDR"/>
</dbReference>
<dbReference type="SUPFAM" id="SSF51735">
    <property type="entry name" value="NAD(P)-binding Rossmann-fold domains"/>
    <property type="match status" value="1"/>
</dbReference>
<dbReference type="FunFam" id="3.40.50.720:FF:000084">
    <property type="entry name" value="Short-chain dehydrogenase reductase"/>
    <property type="match status" value="1"/>
</dbReference>
<dbReference type="InterPro" id="IPR002347">
    <property type="entry name" value="SDR_fam"/>
</dbReference>
<dbReference type="RefSeq" id="WP_206705703.1">
    <property type="nucleotide sequence ID" value="NZ_BAAAPG010000001.1"/>
</dbReference>
<evidence type="ECO:0000313" key="4">
    <source>
        <dbReference type="Proteomes" id="UP000517712"/>
    </source>
</evidence>
<comment type="caution">
    <text evidence="3">The sequence shown here is derived from an EMBL/GenBank/DDBJ whole genome shotgun (WGS) entry which is preliminary data.</text>
</comment>
<dbReference type="Proteomes" id="UP000517712">
    <property type="component" value="Unassembled WGS sequence"/>
</dbReference>
<dbReference type="AlphaFoldDB" id="A0A7W9CC74"/>
<dbReference type="Gene3D" id="3.40.50.720">
    <property type="entry name" value="NAD(P)-binding Rossmann-like Domain"/>
    <property type="match status" value="1"/>
</dbReference>
<evidence type="ECO:0000313" key="3">
    <source>
        <dbReference type="EMBL" id="MBB5742912.1"/>
    </source>
</evidence>
<reference evidence="3 4" key="1">
    <citation type="submission" date="2020-08" db="EMBL/GenBank/DDBJ databases">
        <title>Sequencing the genomes of 1000 actinobacteria strains.</title>
        <authorList>
            <person name="Klenk H.-P."/>
        </authorList>
    </citation>
    <scope>NUCLEOTIDE SEQUENCE [LARGE SCALE GENOMIC DNA]</scope>
    <source>
        <strain evidence="3 4">DSM 24823</strain>
    </source>
</reference>
<dbReference type="InterPro" id="IPR036291">
    <property type="entry name" value="NAD(P)-bd_dom_sf"/>
</dbReference>
<proteinExistence type="inferred from homology"/>
<dbReference type="Pfam" id="PF13561">
    <property type="entry name" value="adh_short_C2"/>
    <property type="match status" value="1"/>
</dbReference>
<gene>
    <name evidence="3" type="ORF">HD600_001409</name>
</gene>